<feature type="domain" description="TLDc" evidence="6">
    <location>
        <begin position="77"/>
        <end position="276"/>
    </location>
</feature>
<reference evidence="7 8" key="1">
    <citation type="journal article" date="2011" name="Proc. Natl. Acad. Sci. U.S.A.">
        <title>Evolutionary erosion of yeast sex chromosomes by mating-type switching accidents.</title>
        <authorList>
            <person name="Gordon J.L."/>
            <person name="Armisen D."/>
            <person name="Proux-Wera E."/>
            <person name="Oheigeartaigh S.S."/>
            <person name="Byrne K.P."/>
            <person name="Wolfe K.H."/>
        </authorList>
    </citation>
    <scope>NUCLEOTIDE SEQUENCE [LARGE SCALE GENOMIC DNA]</scope>
    <source>
        <strain evidence="8">ATCC 76901 / BCRC 22586 / CBS 4309 / NBRC 1992 / NRRL Y-12630</strain>
    </source>
</reference>
<evidence type="ECO:0000256" key="4">
    <source>
        <dbReference type="ARBA" id="ARBA00040604"/>
    </source>
</evidence>
<evidence type="ECO:0000256" key="5">
    <source>
        <dbReference type="SAM" id="MobiDB-lite"/>
    </source>
</evidence>
<organism evidence="7 8">
    <name type="scientific">Naumovozyma castellii</name>
    <name type="common">Yeast</name>
    <name type="synonym">Saccharomyces castellii</name>
    <dbReference type="NCBI Taxonomy" id="27288"/>
    <lineage>
        <taxon>Eukaryota</taxon>
        <taxon>Fungi</taxon>
        <taxon>Dikarya</taxon>
        <taxon>Ascomycota</taxon>
        <taxon>Saccharomycotina</taxon>
        <taxon>Saccharomycetes</taxon>
        <taxon>Saccharomycetales</taxon>
        <taxon>Saccharomycetaceae</taxon>
        <taxon>Naumovozyma</taxon>
    </lineage>
</organism>
<evidence type="ECO:0000256" key="2">
    <source>
        <dbReference type="ARBA" id="ARBA00009540"/>
    </source>
</evidence>
<comment type="subcellular location">
    <subcellularLocation>
        <location evidence="1">Mitochondrion</location>
    </subcellularLocation>
</comment>
<gene>
    <name evidence="7" type="primary">NCAS0A01150</name>
    <name evidence="7" type="ordered locus">NCAS_0A01150</name>
</gene>
<dbReference type="KEGG" id="ncs:NCAS_0A01150"/>
<reference key="2">
    <citation type="submission" date="2011-08" db="EMBL/GenBank/DDBJ databases">
        <title>Genome sequence of Naumovozyma castellii.</title>
        <authorList>
            <person name="Gordon J.L."/>
            <person name="Armisen D."/>
            <person name="Proux-Wera E."/>
            <person name="OhEigeartaigh S.S."/>
            <person name="Byrne K.P."/>
            <person name="Wolfe K.H."/>
        </authorList>
    </citation>
    <scope>NUCLEOTIDE SEQUENCE</scope>
    <source>
        <strain>Type strain:CBS 4309</strain>
    </source>
</reference>
<dbReference type="OrthoDB" id="26679at2759"/>
<dbReference type="HOGENOM" id="CLU_029204_0_0_1"/>
<comment type="similarity">
    <text evidence="2">Belongs to the OXR1 family.</text>
</comment>
<sequence>MFGMKGALHKLRRSISGMEPEIDSKSSSSASLPHKKGLGLEKSKTMTAIDDSQNNYEDDDALPPVILAGYSDSTKNRLLTPEMCDEIRTLMPLRIQLYPQWNLLYSLEQHGASLHSLYDNIKPKSETSKRVGYVLVIKDRKNGIFGAYCNEPFQPNEHRRYSGNGECFLWKLEKVPRITFRGYTDSKEDKQEVEEEEEGEENWQFTAYPFTGVNEFAIYCTSKFISMGAGDGHYGLWCDDGLMHGVSNPTMTYGNDVLSREGRKFTIVGLEMWRVG</sequence>
<dbReference type="EMBL" id="HE576752">
    <property type="protein sequence ID" value="CCC66675.1"/>
    <property type="molecule type" value="Genomic_DNA"/>
</dbReference>
<evidence type="ECO:0000259" key="6">
    <source>
        <dbReference type="PROSITE" id="PS51886"/>
    </source>
</evidence>
<dbReference type="InParanoid" id="G0V5D9"/>
<accession>G0V5D9</accession>
<evidence type="ECO:0000313" key="8">
    <source>
        <dbReference type="Proteomes" id="UP000001640"/>
    </source>
</evidence>
<dbReference type="PANTHER" id="PTHR23354">
    <property type="entry name" value="NUCLEOLAR PROTEIN 7/ESTROGEN RECEPTOR COACTIVATOR-RELATED"/>
    <property type="match status" value="1"/>
</dbReference>
<evidence type="ECO:0000313" key="7">
    <source>
        <dbReference type="EMBL" id="CCC66675.1"/>
    </source>
</evidence>
<dbReference type="Proteomes" id="UP000001640">
    <property type="component" value="Chromosome 1"/>
</dbReference>
<dbReference type="AlphaFoldDB" id="G0V5D9"/>
<keyword evidence="8" id="KW-1185">Reference proteome</keyword>
<dbReference type="STRING" id="1064592.G0V5D9"/>
<dbReference type="PANTHER" id="PTHR23354:SF62">
    <property type="entry name" value="MUSTARD, ISOFORM V"/>
    <property type="match status" value="1"/>
</dbReference>
<dbReference type="SMART" id="SM00584">
    <property type="entry name" value="TLDc"/>
    <property type="match status" value="1"/>
</dbReference>
<dbReference type="GO" id="GO:0006979">
    <property type="term" value="P:response to oxidative stress"/>
    <property type="evidence" value="ECO:0007669"/>
    <property type="project" value="TreeGrafter"/>
</dbReference>
<keyword evidence="3" id="KW-0496">Mitochondrion</keyword>
<dbReference type="Pfam" id="PF07534">
    <property type="entry name" value="TLD"/>
    <property type="match status" value="1"/>
</dbReference>
<dbReference type="GO" id="GO:0032984">
    <property type="term" value="P:protein-containing complex disassembly"/>
    <property type="evidence" value="ECO:0007669"/>
    <property type="project" value="EnsemblFungi"/>
</dbReference>
<dbReference type="InterPro" id="IPR006571">
    <property type="entry name" value="TLDc_dom"/>
</dbReference>
<dbReference type="GeneID" id="96900164"/>
<dbReference type="OMA" id="HYGLWCD"/>
<dbReference type="eggNOG" id="KOG2372">
    <property type="taxonomic scope" value="Eukaryota"/>
</dbReference>
<dbReference type="FunCoup" id="G0V5D9">
    <property type="interactions" value="32"/>
</dbReference>
<dbReference type="GO" id="GO:0005634">
    <property type="term" value="C:nucleus"/>
    <property type="evidence" value="ECO:0007669"/>
    <property type="project" value="TreeGrafter"/>
</dbReference>
<dbReference type="RefSeq" id="XP_003673066.1">
    <property type="nucleotide sequence ID" value="XM_003673018.1"/>
</dbReference>
<dbReference type="GO" id="GO:0045053">
    <property type="term" value="P:protein retention in Golgi apparatus"/>
    <property type="evidence" value="ECO:0007669"/>
    <property type="project" value="EnsemblFungi"/>
</dbReference>
<evidence type="ECO:0000256" key="1">
    <source>
        <dbReference type="ARBA" id="ARBA00004173"/>
    </source>
</evidence>
<dbReference type="PROSITE" id="PS51886">
    <property type="entry name" value="TLDC"/>
    <property type="match status" value="1"/>
</dbReference>
<proteinExistence type="inferred from homology"/>
<name>G0V5D9_NAUCA</name>
<evidence type="ECO:0000256" key="3">
    <source>
        <dbReference type="ARBA" id="ARBA00023128"/>
    </source>
</evidence>
<protein>
    <recommendedName>
        <fullName evidence="4">Oxidation resistance protein 1</fullName>
    </recommendedName>
</protein>
<dbReference type="GO" id="GO:0005739">
    <property type="term" value="C:mitochondrion"/>
    <property type="evidence" value="ECO:0007669"/>
    <property type="project" value="UniProtKB-SubCell"/>
</dbReference>
<feature type="region of interest" description="Disordered" evidence="5">
    <location>
        <begin position="15"/>
        <end position="44"/>
    </location>
</feature>